<feature type="transmembrane region" description="Helical" evidence="1">
    <location>
        <begin position="65"/>
        <end position="82"/>
    </location>
</feature>
<evidence type="ECO:0000313" key="2">
    <source>
        <dbReference type="EMBL" id="HIS24557.1"/>
    </source>
</evidence>
<dbReference type="Proteomes" id="UP000823982">
    <property type="component" value="Unassembled WGS sequence"/>
</dbReference>
<reference evidence="2" key="2">
    <citation type="journal article" date="2021" name="PeerJ">
        <title>Extensive microbial diversity within the chicken gut microbiome revealed by metagenomics and culture.</title>
        <authorList>
            <person name="Gilroy R."/>
            <person name="Ravi A."/>
            <person name="Getino M."/>
            <person name="Pursley I."/>
            <person name="Horton D.L."/>
            <person name="Alikhan N.F."/>
            <person name="Baker D."/>
            <person name="Gharbi K."/>
            <person name="Hall N."/>
            <person name="Watson M."/>
            <person name="Adriaenssens E.M."/>
            <person name="Foster-Nyarko E."/>
            <person name="Jarju S."/>
            <person name="Secka A."/>
            <person name="Antonio M."/>
            <person name="Oren A."/>
            <person name="Chaudhuri R.R."/>
            <person name="La Ragione R."/>
            <person name="Hildebrand F."/>
            <person name="Pallen M.J."/>
        </authorList>
    </citation>
    <scope>NUCLEOTIDE SEQUENCE</scope>
    <source>
        <strain evidence="2">CHK157-1446</strain>
    </source>
</reference>
<organism evidence="2 3">
    <name type="scientific">Candidatus Faeciplasma gallinarum</name>
    <dbReference type="NCBI Taxonomy" id="2840799"/>
    <lineage>
        <taxon>Bacteria</taxon>
        <taxon>Bacillati</taxon>
        <taxon>Bacillota</taxon>
        <taxon>Clostridia</taxon>
        <taxon>Eubacteriales</taxon>
        <taxon>Oscillospiraceae</taxon>
        <taxon>Oscillospiraceae incertae sedis</taxon>
        <taxon>Candidatus Faeciplasma</taxon>
    </lineage>
</organism>
<gene>
    <name evidence="2" type="ORF">IAD01_04040</name>
</gene>
<dbReference type="AlphaFoldDB" id="A0A9D1EP80"/>
<reference evidence="2" key="1">
    <citation type="submission" date="2020-10" db="EMBL/GenBank/DDBJ databases">
        <authorList>
            <person name="Gilroy R."/>
        </authorList>
    </citation>
    <scope>NUCLEOTIDE SEQUENCE</scope>
    <source>
        <strain evidence="2">CHK157-1446</strain>
    </source>
</reference>
<protein>
    <recommendedName>
        <fullName evidence="4">Trep_Strep domain-containing protein</fullName>
    </recommendedName>
</protein>
<feature type="transmembrane region" description="Helical" evidence="1">
    <location>
        <begin position="113"/>
        <end position="134"/>
    </location>
</feature>
<evidence type="ECO:0008006" key="4">
    <source>
        <dbReference type="Google" id="ProtNLM"/>
    </source>
</evidence>
<name>A0A9D1EP80_9FIRM</name>
<dbReference type="EMBL" id="DVIR01000037">
    <property type="protein sequence ID" value="HIS24557.1"/>
    <property type="molecule type" value="Genomic_DNA"/>
</dbReference>
<comment type="caution">
    <text evidence="2">The sequence shown here is derived from an EMBL/GenBank/DDBJ whole genome shotgun (WGS) entry which is preliminary data.</text>
</comment>
<keyword evidence="1" id="KW-0812">Transmembrane</keyword>
<sequence length="186" mass="20264">MKQAVFQKFTVKDIVFLAILSAVATCTAAVMAVVSQIHIFGLAQLVTALQFSLFPAVALMKVRKVGSILFFAVFTGIVELFMAPVMFFSSLLTGILIEAMAVLIFKGYQSDRAVFFASWLFIPLTLPFNFIYYICFASDMFDQFFGQGLQIAAVLCVLAAVAVSALGAFLGIKISKELKKAGVLKK</sequence>
<keyword evidence="1" id="KW-0472">Membrane</keyword>
<accession>A0A9D1EP80</accession>
<feature type="transmembrane region" description="Helical" evidence="1">
    <location>
        <begin position="149"/>
        <end position="172"/>
    </location>
</feature>
<evidence type="ECO:0000313" key="3">
    <source>
        <dbReference type="Proteomes" id="UP000823982"/>
    </source>
</evidence>
<feature type="transmembrane region" description="Helical" evidence="1">
    <location>
        <begin position="88"/>
        <end position="106"/>
    </location>
</feature>
<feature type="transmembrane region" description="Helical" evidence="1">
    <location>
        <begin position="38"/>
        <end position="58"/>
    </location>
</feature>
<evidence type="ECO:0000256" key="1">
    <source>
        <dbReference type="SAM" id="Phobius"/>
    </source>
</evidence>
<proteinExistence type="predicted"/>
<keyword evidence="1" id="KW-1133">Transmembrane helix</keyword>